<dbReference type="Proteomes" id="UP000704712">
    <property type="component" value="Unassembled WGS sequence"/>
</dbReference>
<feature type="region of interest" description="Disordered" evidence="1">
    <location>
        <begin position="153"/>
        <end position="194"/>
    </location>
</feature>
<evidence type="ECO:0000313" key="3">
    <source>
        <dbReference type="Proteomes" id="UP000704712"/>
    </source>
</evidence>
<evidence type="ECO:0000256" key="1">
    <source>
        <dbReference type="SAM" id="MobiDB-lite"/>
    </source>
</evidence>
<sequence>MIGGHGAVAVAAYRGARLHGSSRRAVPSVQTVSAAKYEITTSCEELDVLTLREETVLTVRTVELEKSSTRSYSMHIPKRKRKRQMEGQDRMLFMSWKAAPLRTAPPPLQYQAPVQLPSLSTQAVTVSEVKLPVAHSLIEEPVEVSLAPSTQPWLTAAQPGQGFQRSSDNDRNAQRDQGISEEAERETGCASRSTSGFKTGGHFAWWGGLGEDFDGYYSEGMYPL</sequence>
<comment type="caution">
    <text evidence="2">The sequence shown here is derived from an EMBL/GenBank/DDBJ whole genome shotgun (WGS) entry which is preliminary data.</text>
</comment>
<evidence type="ECO:0000313" key="2">
    <source>
        <dbReference type="EMBL" id="KAF4132993.1"/>
    </source>
</evidence>
<gene>
    <name evidence="2" type="ORF">GN958_ATG17749</name>
</gene>
<dbReference type="AlphaFoldDB" id="A0A8S9TY97"/>
<reference evidence="2" key="1">
    <citation type="submission" date="2020-03" db="EMBL/GenBank/DDBJ databases">
        <title>Hybrid Assembly of Korean Phytophthora infestans isolates.</title>
        <authorList>
            <person name="Prokchorchik M."/>
            <person name="Lee Y."/>
            <person name="Seo J."/>
            <person name="Cho J.-H."/>
            <person name="Park Y.-E."/>
            <person name="Jang D.-C."/>
            <person name="Im J.-S."/>
            <person name="Choi J.-G."/>
            <person name="Park H.-J."/>
            <person name="Lee G.-B."/>
            <person name="Lee Y.-G."/>
            <person name="Hong S.-Y."/>
            <person name="Cho K."/>
            <person name="Sohn K.H."/>
        </authorList>
    </citation>
    <scope>NUCLEOTIDE SEQUENCE</scope>
    <source>
        <strain evidence="2">KR_2_A2</strain>
    </source>
</reference>
<name>A0A8S9TY97_PHYIN</name>
<dbReference type="EMBL" id="JAACNO010002467">
    <property type="protein sequence ID" value="KAF4132993.1"/>
    <property type="molecule type" value="Genomic_DNA"/>
</dbReference>
<proteinExistence type="predicted"/>
<accession>A0A8S9TY97</accession>
<organism evidence="2 3">
    <name type="scientific">Phytophthora infestans</name>
    <name type="common">Potato late blight agent</name>
    <name type="synonym">Botrytis infestans</name>
    <dbReference type="NCBI Taxonomy" id="4787"/>
    <lineage>
        <taxon>Eukaryota</taxon>
        <taxon>Sar</taxon>
        <taxon>Stramenopiles</taxon>
        <taxon>Oomycota</taxon>
        <taxon>Peronosporomycetes</taxon>
        <taxon>Peronosporales</taxon>
        <taxon>Peronosporaceae</taxon>
        <taxon>Phytophthora</taxon>
    </lineage>
</organism>
<protein>
    <submittedName>
        <fullName evidence="2">Uncharacterized protein</fullName>
    </submittedName>
</protein>